<sequence>MQRKAFAVPSKECLPQSLVTGAQAKKCLKHFCEFCIKDSFNETHVLQLFEASSRLDVEGTQAVRAMALDFIISNFHTVCQQPALEQLDRSLLVEIMRGVADRLHPPPHVQTVQLG</sequence>
<comment type="caution">
    <text evidence="1">The sequence shown here is derived from an EMBL/GenBank/DDBJ whole genome shotgun (WGS) entry which is preliminary data.</text>
</comment>
<dbReference type="Proteomes" id="UP001642484">
    <property type="component" value="Unassembled WGS sequence"/>
</dbReference>
<name>A0ABP0L9D6_9DINO</name>
<protein>
    <submittedName>
        <fullName evidence="1">Uncharacterized protein</fullName>
    </submittedName>
</protein>
<evidence type="ECO:0000313" key="2">
    <source>
        <dbReference type="Proteomes" id="UP001642484"/>
    </source>
</evidence>
<dbReference type="EMBL" id="CAXAMN010011459">
    <property type="protein sequence ID" value="CAK9035391.1"/>
    <property type="molecule type" value="Genomic_DNA"/>
</dbReference>
<evidence type="ECO:0000313" key="1">
    <source>
        <dbReference type="EMBL" id="CAK9035391.1"/>
    </source>
</evidence>
<proteinExistence type="predicted"/>
<accession>A0ABP0L9D6</accession>
<keyword evidence="2" id="KW-1185">Reference proteome</keyword>
<gene>
    <name evidence="1" type="ORF">CCMP2556_LOCUS19898</name>
</gene>
<reference evidence="1 2" key="1">
    <citation type="submission" date="2024-02" db="EMBL/GenBank/DDBJ databases">
        <authorList>
            <person name="Chen Y."/>
            <person name="Shah S."/>
            <person name="Dougan E. K."/>
            <person name="Thang M."/>
            <person name="Chan C."/>
        </authorList>
    </citation>
    <scope>NUCLEOTIDE SEQUENCE [LARGE SCALE GENOMIC DNA]</scope>
</reference>
<organism evidence="1 2">
    <name type="scientific">Durusdinium trenchii</name>
    <dbReference type="NCBI Taxonomy" id="1381693"/>
    <lineage>
        <taxon>Eukaryota</taxon>
        <taxon>Sar</taxon>
        <taxon>Alveolata</taxon>
        <taxon>Dinophyceae</taxon>
        <taxon>Suessiales</taxon>
        <taxon>Symbiodiniaceae</taxon>
        <taxon>Durusdinium</taxon>
    </lineage>
</organism>